<protein>
    <submittedName>
        <fullName evidence="8">POK6 protein</fullName>
    </submittedName>
</protein>
<dbReference type="GO" id="GO:0004523">
    <property type="term" value="F:RNA-DNA hybrid ribonuclease activity"/>
    <property type="evidence" value="ECO:0007669"/>
    <property type="project" value="InterPro"/>
</dbReference>
<evidence type="ECO:0000256" key="1">
    <source>
        <dbReference type="ARBA" id="ARBA00022679"/>
    </source>
</evidence>
<keyword evidence="4" id="KW-0255">Endonuclease</keyword>
<reference evidence="8 9" key="1">
    <citation type="submission" date="2019-09" db="EMBL/GenBank/DDBJ databases">
        <title>Bird 10,000 Genomes (B10K) Project - Family phase.</title>
        <authorList>
            <person name="Zhang G."/>
        </authorList>
    </citation>
    <scope>NUCLEOTIDE SEQUENCE [LARGE SCALE GENOMIC DNA]</scope>
    <source>
        <strain evidence="8">B10K-DU-001-61</strain>
        <tissue evidence="8">Muscle</tissue>
    </source>
</reference>
<keyword evidence="2" id="KW-0548">Nucleotidyltransferase</keyword>
<keyword evidence="3" id="KW-0540">Nuclease</keyword>
<dbReference type="GO" id="GO:0035613">
    <property type="term" value="F:RNA stem-loop binding"/>
    <property type="evidence" value="ECO:0007669"/>
    <property type="project" value="TreeGrafter"/>
</dbReference>
<proteinExistence type="predicted"/>
<evidence type="ECO:0000256" key="2">
    <source>
        <dbReference type="ARBA" id="ARBA00022695"/>
    </source>
</evidence>
<dbReference type="Gene3D" id="3.30.420.10">
    <property type="entry name" value="Ribonuclease H-like superfamily/Ribonuclease H"/>
    <property type="match status" value="1"/>
</dbReference>
<evidence type="ECO:0000256" key="6">
    <source>
        <dbReference type="ARBA" id="ARBA00022918"/>
    </source>
</evidence>
<keyword evidence="6" id="KW-0695">RNA-directed DNA polymerase</keyword>
<evidence type="ECO:0000256" key="4">
    <source>
        <dbReference type="ARBA" id="ARBA00022759"/>
    </source>
</evidence>
<feature type="non-terminal residue" evidence="8">
    <location>
        <position position="1"/>
    </location>
</feature>
<evidence type="ECO:0000256" key="3">
    <source>
        <dbReference type="ARBA" id="ARBA00022722"/>
    </source>
</evidence>
<sequence length="109" mass="12202">TDQCFEELPKRSEVPAEGLTVFTDASKTRKKAAITWPEGSIGKKYVIQSQPGSSLQTLELSAVVWAFKKWQTVPINIVSDSLYIVGAVQRIKRAVLKELHNSILSQLFR</sequence>
<name>A0A7K9TLZ7_9AVES</name>
<dbReference type="SUPFAM" id="SSF53098">
    <property type="entry name" value="Ribonuclease H-like"/>
    <property type="match status" value="1"/>
</dbReference>
<dbReference type="InterPro" id="IPR012337">
    <property type="entry name" value="RNaseH-like_sf"/>
</dbReference>
<accession>A0A7K9TLZ7</accession>
<evidence type="ECO:0000313" key="9">
    <source>
        <dbReference type="Proteomes" id="UP000579406"/>
    </source>
</evidence>
<feature type="domain" description="RNase H type-1" evidence="7">
    <location>
        <begin position="15"/>
        <end position="109"/>
    </location>
</feature>
<comment type="caution">
    <text evidence="8">The sequence shown here is derived from an EMBL/GenBank/DDBJ whole genome shotgun (WGS) entry which is preliminary data.</text>
</comment>
<evidence type="ECO:0000313" key="8">
    <source>
        <dbReference type="EMBL" id="NXI49542.1"/>
    </source>
</evidence>
<dbReference type="InterPro" id="IPR002156">
    <property type="entry name" value="RNaseH_domain"/>
</dbReference>
<keyword evidence="1" id="KW-0808">Transferase</keyword>
<gene>
    <name evidence="8" type="primary">Ervk6_0</name>
    <name evidence="8" type="ORF">CHLAEN_R14064</name>
</gene>
<dbReference type="OrthoDB" id="9395371at2759"/>
<dbReference type="PANTHER" id="PTHR41694">
    <property type="entry name" value="ENDOGENOUS RETROVIRUS GROUP K MEMBER POL PROTEIN"/>
    <property type="match status" value="1"/>
</dbReference>
<evidence type="ECO:0000256" key="5">
    <source>
        <dbReference type="ARBA" id="ARBA00022801"/>
    </source>
</evidence>
<organism evidence="8 9">
    <name type="scientific">Chloroceryle aenea</name>
    <name type="common">American pygmy kingfisher</name>
    <dbReference type="NCBI Taxonomy" id="176938"/>
    <lineage>
        <taxon>Eukaryota</taxon>
        <taxon>Metazoa</taxon>
        <taxon>Chordata</taxon>
        <taxon>Craniata</taxon>
        <taxon>Vertebrata</taxon>
        <taxon>Euteleostomi</taxon>
        <taxon>Archelosauria</taxon>
        <taxon>Archosauria</taxon>
        <taxon>Dinosauria</taxon>
        <taxon>Saurischia</taxon>
        <taxon>Theropoda</taxon>
        <taxon>Coelurosauria</taxon>
        <taxon>Aves</taxon>
        <taxon>Neognathae</taxon>
        <taxon>Neoaves</taxon>
        <taxon>Telluraves</taxon>
        <taxon>Coraciimorphae</taxon>
        <taxon>Coraciiformes</taxon>
        <taxon>Cerylidae</taxon>
        <taxon>Chloroceryle</taxon>
    </lineage>
</organism>
<dbReference type="Proteomes" id="UP000579406">
    <property type="component" value="Unassembled WGS sequence"/>
</dbReference>
<dbReference type="InterPro" id="IPR036397">
    <property type="entry name" value="RNaseH_sf"/>
</dbReference>
<dbReference type="GO" id="GO:0003964">
    <property type="term" value="F:RNA-directed DNA polymerase activity"/>
    <property type="evidence" value="ECO:0007669"/>
    <property type="project" value="UniProtKB-KW"/>
</dbReference>
<dbReference type="Pfam" id="PF00075">
    <property type="entry name" value="RNase_H"/>
    <property type="match status" value="1"/>
</dbReference>
<keyword evidence="9" id="KW-1185">Reference proteome</keyword>
<dbReference type="EMBL" id="VWZY01000970">
    <property type="protein sequence ID" value="NXI49542.1"/>
    <property type="molecule type" value="Genomic_DNA"/>
</dbReference>
<keyword evidence="5" id="KW-0378">Hydrolase</keyword>
<feature type="non-terminal residue" evidence="8">
    <location>
        <position position="109"/>
    </location>
</feature>
<dbReference type="AlphaFoldDB" id="A0A7K9TLZ7"/>
<dbReference type="PROSITE" id="PS50879">
    <property type="entry name" value="RNASE_H_1"/>
    <property type="match status" value="1"/>
</dbReference>
<dbReference type="PANTHER" id="PTHR41694:SF3">
    <property type="entry name" value="RNA-DIRECTED DNA POLYMERASE-RELATED"/>
    <property type="match status" value="1"/>
</dbReference>
<evidence type="ECO:0000259" key="7">
    <source>
        <dbReference type="PROSITE" id="PS50879"/>
    </source>
</evidence>